<evidence type="ECO:0008006" key="5">
    <source>
        <dbReference type="Google" id="ProtNLM"/>
    </source>
</evidence>
<feature type="region of interest" description="Disordered" evidence="1">
    <location>
        <begin position="107"/>
        <end position="161"/>
    </location>
</feature>
<gene>
    <name evidence="3" type="ORF">GR328_25400</name>
</gene>
<dbReference type="EMBL" id="WURB01000044">
    <property type="protein sequence ID" value="MXQ14723.1"/>
    <property type="molecule type" value="Genomic_DNA"/>
</dbReference>
<organism evidence="3 4">
    <name type="scientific">Microvirga makkahensis</name>
    <dbReference type="NCBI Taxonomy" id="1128670"/>
    <lineage>
        <taxon>Bacteria</taxon>
        <taxon>Pseudomonadati</taxon>
        <taxon>Pseudomonadota</taxon>
        <taxon>Alphaproteobacteria</taxon>
        <taxon>Hyphomicrobiales</taxon>
        <taxon>Methylobacteriaceae</taxon>
        <taxon>Microvirga</taxon>
    </lineage>
</organism>
<feature type="transmembrane region" description="Helical" evidence="2">
    <location>
        <begin position="225"/>
        <end position="245"/>
    </location>
</feature>
<dbReference type="SUPFAM" id="SSF50199">
    <property type="entry name" value="Staphylococcal nuclease"/>
    <property type="match status" value="1"/>
</dbReference>
<keyword evidence="2" id="KW-1133">Transmembrane helix</keyword>
<comment type="caution">
    <text evidence="3">The sequence shown here is derived from an EMBL/GenBank/DDBJ whole genome shotgun (WGS) entry which is preliminary data.</text>
</comment>
<reference evidence="3 4" key="1">
    <citation type="submission" date="2019-12" db="EMBL/GenBank/DDBJ databases">
        <authorList>
            <person name="Yuan C.-G."/>
        </authorList>
    </citation>
    <scope>NUCLEOTIDE SEQUENCE [LARGE SCALE GENOMIC DNA]</scope>
    <source>
        <strain evidence="3 4">KCTC 23863</strain>
    </source>
</reference>
<feature type="compositionally biased region" description="Polar residues" evidence="1">
    <location>
        <begin position="256"/>
        <end position="265"/>
    </location>
</feature>
<accession>A0A7X3MWT3</accession>
<keyword evidence="2" id="KW-0472">Membrane</keyword>
<dbReference type="OrthoDB" id="7987921at2"/>
<protein>
    <recommendedName>
        <fullName evidence="5">TNase-like domain-containing protein</fullName>
    </recommendedName>
</protein>
<dbReference type="InterPro" id="IPR035437">
    <property type="entry name" value="SNase_OB-fold_sf"/>
</dbReference>
<evidence type="ECO:0000256" key="1">
    <source>
        <dbReference type="SAM" id="MobiDB-lite"/>
    </source>
</evidence>
<feature type="region of interest" description="Disordered" evidence="1">
    <location>
        <begin position="256"/>
        <end position="283"/>
    </location>
</feature>
<keyword evidence="2" id="KW-0812">Transmembrane</keyword>
<dbReference type="Proteomes" id="UP000436483">
    <property type="component" value="Unassembled WGS sequence"/>
</dbReference>
<name>A0A7X3MWT3_9HYPH</name>
<reference evidence="3 4" key="2">
    <citation type="submission" date="2020-01" db="EMBL/GenBank/DDBJ databases">
        <title>Microvirga sp. nov., an arsenate reduction bacterium isolated from Tibet hotspring sediments.</title>
        <authorList>
            <person name="Xian W.-D."/>
            <person name="Li W.-J."/>
        </authorList>
    </citation>
    <scope>NUCLEOTIDE SEQUENCE [LARGE SCALE GENOMIC DNA]</scope>
    <source>
        <strain evidence="3 4">KCTC 23863</strain>
    </source>
</reference>
<dbReference type="AlphaFoldDB" id="A0A7X3MWT3"/>
<proteinExistence type="predicted"/>
<evidence type="ECO:0000313" key="4">
    <source>
        <dbReference type="Proteomes" id="UP000436483"/>
    </source>
</evidence>
<keyword evidence="4" id="KW-1185">Reference proteome</keyword>
<sequence>MSDVTSHRETSEKLRNTPIGNAVQLRERMRALIHAEVEKLNPTDDARRALELIIESSLRPSNADGELKLTVIDPAGQPRMTEKNGRQVPFTLHDLIAELRTLHPVLFKSPPPPKPLADATVGAPMHHAPSPGPQAPERDWLKLDPGEAEPESSPAPSPGRKALMHWHKGQIRFHGWSKRMSRTLNGSGAAGVRQELTNSIAASRERAQAFFDQLQERPVSRRPGFALGAIAALAVLLATGAFLLLRTDDITQASGDPTATGSLASGQVAAAQRPATRSSTERTLRGVPDVIDTATLSLNGEVVRLFGVEWAPGAGKPEDLTTYLQGREVTCEPAGGNDTYRCRVGEQDLSRVILYNGGGQPTSEATPELKAAADHAREAKIGVWSKQP</sequence>
<dbReference type="RefSeq" id="WP_160888437.1">
    <property type="nucleotide sequence ID" value="NZ_WURB01000044.1"/>
</dbReference>
<feature type="compositionally biased region" description="Basic and acidic residues" evidence="1">
    <location>
        <begin position="136"/>
        <end position="145"/>
    </location>
</feature>
<evidence type="ECO:0000313" key="3">
    <source>
        <dbReference type="EMBL" id="MXQ14723.1"/>
    </source>
</evidence>
<evidence type="ECO:0000256" key="2">
    <source>
        <dbReference type="SAM" id="Phobius"/>
    </source>
</evidence>